<feature type="transmembrane region" description="Helical" evidence="6">
    <location>
        <begin position="268"/>
        <end position="295"/>
    </location>
</feature>
<reference evidence="8" key="1">
    <citation type="journal article" date="2023" name="Mol. Biol. Evol.">
        <title>Third-Generation Sequencing Reveals the Adaptive Role of the Epigenome in Three Deep-Sea Polychaetes.</title>
        <authorList>
            <person name="Perez M."/>
            <person name="Aroh O."/>
            <person name="Sun Y."/>
            <person name="Lan Y."/>
            <person name="Juniper S.K."/>
            <person name="Young C.R."/>
            <person name="Angers B."/>
            <person name="Qian P.Y."/>
        </authorList>
    </citation>
    <scope>NUCLEOTIDE SEQUENCE</scope>
    <source>
        <strain evidence="8">P08H-3</strain>
    </source>
</reference>
<feature type="domain" description="G-protein coupled receptors family 1 profile" evidence="7">
    <location>
        <begin position="98"/>
        <end position="376"/>
    </location>
</feature>
<dbReference type="CDD" id="cd14978">
    <property type="entry name" value="7tmA_FMRFamide_R-like"/>
    <property type="match status" value="1"/>
</dbReference>
<evidence type="ECO:0000256" key="1">
    <source>
        <dbReference type="ARBA" id="ARBA00004370"/>
    </source>
</evidence>
<dbReference type="AlphaFoldDB" id="A0AAD9MQU2"/>
<dbReference type="InterPro" id="IPR052954">
    <property type="entry name" value="GPCR-Ligand_Int"/>
</dbReference>
<evidence type="ECO:0000256" key="4">
    <source>
        <dbReference type="ARBA" id="ARBA00023136"/>
    </source>
</evidence>
<feature type="transmembrane region" description="Helical" evidence="6">
    <location>
        <begin position="355"/>
        <end position="379"/>
    </location>
</feature>
<dbReference type="EMBL" id="JAODUP010001706">
    <property type="protein sequence ID" value="KAK2139584.1"/>
    <property type="molecule type" value="Genomic_DNA"/>
</dbReference>
<comment type="similarity">
    <text evidence="5">Belongs to the G-protein coupled receptor 1 family.</text>
</comment>
<evidence type="ECO:0000256" key="5">
    <source>
        <dbReference type="RuleBase" id="RU000688"/>
    </source>
</evidence>
<keyword evidence="5" id="KW-0297">G-protein coupled receptor</keyword>
<dbReference type="GO" id="GO:0016020">
    <property type="term" value="C:membrane"/>
    <property type="evidence" value="ECO:0007669"/>
    <property type="project" value="UniProtKB-SubCell"/>
</dbReference>
<keyword evidence="3 6" id="KW-1133">Transmembrane helix</keyword>
<dbReference type="PROSITE" id="PS00237">
    <property type="entry name" value="G_PROTEIN_RECEP_F1_1"/>
    <property type="match status" value="1"/>
</dbReference>
<feature type="transmembrane region" description="Helical" evidence="6">
    <location>
        <begin position="316"/>
        <end position="335"/>
    </location>
</feature>
<dbReference type="SUPFAM" id="SSF81321">
    <property type="entry name" value="Family A G protein-coupled receptor-like"/>
    <property type="match status" value="1"/>
</dbReference>
<keyword evidence="5" id="KW-0807">Transducer</keyword>
<sequence length="438" mass="49669">MIRRRQRWPTFCFYLQSLFDVMHDSELWHLPICQSHLESIRWPLSGPFNDTERGGNNATALPPLDPANSLSQVAPASRRGIQWIQILLPVICSVGISGNVLNLIVLTRKRFCAPMGKLERSANLGLTALALSDMMFCVAVLPNVFLTEENREVAAAPPRGRHLLMLYYRIYGISCINLFLMTSTWLIVALAIERYIVLYYPLKAKWLLSLKRTKVILVLIHVISALLTLPYFLHLRVTRCVGLDGLARHEILPRWRAPHSLGGLASNIYILHIWPVVAVFLPLLVLFICNIRLVQGLRNVPTTRRLKCPGQKIRDVNTRITLTLIIIVATALILVTPSEILKVINPYKRWGSWGAVVASIANLLQSVNFAFNFVLYCAIDRNFRQICRNVVLGYCRPRSAIPGETEVIFFYRPKTGSFSMRGAKHSDTTSSRSERLFL</sequence>
<dbReference type="InterPro" id="IPR017452">
    <property type="entry name" value="GPCR_Rhodpsn_7TM"/>
</dbReference>
<dbReference type="Proteomes" id="UP001208570">
    <property type="component" value="Unassembled WGS sequence"/>
</dbReference>
<keyword evidence="4 6" id="KW-0472">Membrane</keyword>
<evidence type="ECO:0000256" key="6">
    <source>
        <dbReference type="SAM" id="Phobius"/>
    </source>
</evidence>
<keyword evidence="2 5" id="KW-0812">Transmembrane</keyword>
<keyword evidence="5" id="KW-0675">Receptor</keyword>
<proteinExistence type="inferred from homology"/>
<feature type="transmembrane region" description="Helical" evidence="6">
    <location>
        <begin position="126"/>
        <end position="146"/>
    </location>
</feature>
<dbReference type="PANTHER" id="PTHR46641">
    <property type="entry name" value="FMRFAMIDE RECEPTOR-RELATED"/>
    <property type="match status" value="1"/>
</dbReference>
<dbReference type="InterPro" id="IPR000276">
    <property type="entry name" value="GPCR_Rhodpsn"/>
</dbReference>
<accession>A0AAD9MQU2</accession>
<dbReference type="Gene3D" id="1.20.1070.10">
    <property type="entry name" value="Rhodopsin 7-helix transmembrane proteins"/>
    <property type="match status" value="1"/>
</dbReference>
<dbReference type="PANTHER" id="PTHR46641:SF2">
    <property type="entry name" value="FMRFAMIDE RECEPTOR"/>
    <property type="match status" value="1"/>
</dbReference>
<evidence type="ECO:0000256" key="2">
    <source>
        <dbReference type="ARBA" id="ARBA00022692"/>
    </source>
</evidence>
<dbReference type="PROSITE" id="PS50262">
    <property type="entry name" value="G_PROTEIN_RECEP_F1_2"/>
    <property type="match status" value="1"/>
</dbReference>
<evidence type="ECO:0000313" key="9">
    <source>
        <dbReference type="Proteomes" id="UP001208570"/>
    </source>
</evidence>
<feature type="transmembrane region" description="Helical" evidence="6">
    <location>
        <begin position="166"/>
        <end position="192"/>
    </location>
</feature>
<dbReference type="PRINTS" id="PR00237">
    <property type="entry name" value="GPCRRHODOPSN"/>
</dbReference>
<evidence type="ECO:0000313" key="8">
    <source>
        <dbReference type="EMBL" id="KAK2139584.1"/>
    </source>
</evidence>
<evidence type="ECO:0000259" key="7">
    <source>
        <dbReference type="PROSITE" id="PS50262"/>
    </source>
</evidence>
<evidence type="ECO:0000256" key="3">
    <source>
        <dbReference type="ARBA" id="ARBA00022989"/>
    </source>
</evidence>
<feature type="transmembrane region" description="Helical" evidence="6">
    <location>
        <begin position="83"/>
        <end position="105"/>
    </location>
</feature>
<comment type="subcellular location">
    <subcellularLocation>
        <location evidence="1">Membrane</location>
    </subcellularLocation>
</comment>
<dbReference type="Pfam" id="PF00001">
    <property type="entry name" value="7tm_1"/>
    <property type="match status" value="1"/>
</dbReference>
<protein>
    <recommendedName>
        <fullName evidence="7">G-protein coupled receptors family 1 profile domain-containing protein</fullName>
    </recommendedName>
</protein>
<dbReference type="GO" id="GO:0004930">
    <property type="term" value="F:G protein-coupled receptor activity"/>
    <property type="evidence" value="ECO:0007669"/>
    <property type="project" value="UniProtKB-KW"/>
</dbReference>
<feature type="transmembrane region" description="Helical" evidence="6">
    <location>
        <begin position="213"/>
        <end position="233"/>
    </location>
</feature>
<comment type="caution">
    <text evidence="8">The sequence shown here is derived from an EMBL/GenBank/DDBJ whole genome shotgun (WGS) entry which is preliminary data.</text>
</comment>
<organism evidence="8 9">
    <name type="scientific">Paralvinella palmiformis</name>
    <dbReference type="NCBI Taxonomy" id="53620"/>
    <lineage>
        <taxon>Eukaryota</taxon>
        <taxon>Metazoa</taxon>
        <taxon>Spiralia</taxon>
        <taxon>Lophotrochozoa</taxon>
        <taxon>Annelida</taxon>
        <taxon>Polychaeta</taxon>
        <taxon>Sedentaria</taxon>
        <taxon>Canalipalpata</taxon>
        <taxon>Terebellida</taxon>
        <taxon>Terebelliformia</taxon>
        <taxon>Alvinellidae</taxon>
        <taxon>Paralvinella</taxon>
    </lineage>
</organism>
<keyword evidence="9" id="KW-1185">Reference proteome</keyword>
<gene>
    <name evidence="8" type="ORF">LSH36_1709g00000</name>
</gene>
<name>A0AAD9MQU2_9ANNE</name>